<dbReference type="AlphaFoldDB" id="A0A9J6AXU6"/>
<comment type="similarity">
    <text evidence="4">In the C-terminal section; belongs to the MoeA family.</text>
</comment>
<feature type="domain" description="MoaB/Mog" evidence="14">
    <location>
        <begin position="213"/>
        <end position="361"/>
    </location>
</feature>
<comment type="pathway">
    <text evidence="2">Cofactor biosynthesis; molybdopterin biosynthesis.</text>
</comment>
<evidence type="ECO:0000256" key="11">
    <source>
        <dbReference type="ARBA" id="ARBA00023150"/>
    </source>
</evidence>
<dbReference type="GO" id="GO:0005524">
    <property type="term" value="F:ATP binding"/>
    <property type="evidence" value="ECO:0007669"/>
    <property type="project" value="UniProtKB-KW"/>
</dbReference>
<dbReference type="Gene3D" id="2.40.340.10">
    <property type="entry name" value="MoeA, C-terminal, domain IV"/>
    <property type="match status" value="2"/>
</dbReference>
<evidence type="ECO:0000256" key="1">
    <source>
        <dbReference type="ARBA" id="ARBA00001946"/>
    </source>
</evidence>
<proteinExistence type="inferred from homology"/>
<dbReference type="OrthoDB" id="4349954at2759"/>
<name>A0A9J6AXU6_SOLCO</name>
<dbReference type="SUPFAM" id="SSF53218">
    <property type="entry name" value="Molybdenum cofactor biosynthesis proteins"/>
    <property type="match status" value="2"/>
</dbReference>
<dbReference type="InterPro" id="IPR005111">
    <property type="entry name" value="MoeA_C_domain_IV"/>
</dbReference>
<dbReference type="SUPFAM" id="SSF56219">
    <property type="entry name" value="DNase I-like"/>
    <property type="match status" value="1"/>
</dbReference>
<dbReference type="Gene3D" id="3.90.105.10">
    <property type="entry name" value="Molybdopterin biosynthesis moea protein, domain 2"/>
    <property type="match status" value="1"/>
</dbReference>
<dbReference type="PANTHER" id="PTHR10192:SF5">
    <property type="entry name" value="GEPHYRIN"/>
    <property type="match status" value="1"/>
</dbReference>
<evidence type="ECO:0000313" key="15">
    <source>
        <dbReference type="EMBL" id="KAG5629106.1"/>
    </source>
</evidence>
<dbReference type="FunFam" id="3.40.980.10:FF:000009">
    <property type="entry name" value="Molybdopterin molybdenumtransferase"/>
    <property type="match status" value="1"/>
</dbReference>
<evidence type="ECO:0000256" key="8">
    <source>
        <dbReference type="ARBA" id="ARBA00022741"/>
    </source>
</evidence>
<dbReference type="InterPro" id="IPR001453">
    <property type="entry name" value="MoaB/Mog_dom"/>
</dbReference>
<dbReference type="Proteomes" id="UP000824120">
    <property type="component" value="Chromosome 1"/>
</dbReference>
<evidence type="ECO:0000256" key="3">
    <source>
        <dbReference type="ARBA" id="ARBA00007589"/>
    </source>
</evidence>
<dbReference type="InterPro" id="IPR036688">
    <property type="entry name" value="MoeA_C_domain_IV_sf"/>
</dbReference>
<evidence type="ECO:0000256" key="9">
    <source>
        <dbReference type="ARBA" id="ARBA00022840"/>
    </source>
</evidence>
<keyword evidence="6" id="KW-0808">Transferase</keyword>
<dbReference type="InterPro" id="IPR008284">
    <property type="entry name" value="MoCF_biosynth_CS"/>
</dbReference>
<keyword evidence="16" id="KW-1185">Reference proteome</keyword>
<dbReference type="GO" id="GO:0006777">
    <property type="term" value="P:Mo-molybdopterin cofactor biosynthetic process"/>
    <property type="evidence" value="ECO:0007669"/>
    <property type="project" value="UniProtKB-KW"/>
</dbReference>
<evidence type="ECO:0000256" key="7">
    <source>
        <dbReference type="ARBA" id="ARBA00022723"/>
    </source>
</evidence>
<dbReference type="Gene3D" id="3.60.10.10">
    <property type="entry name" value="Endonuclease/exonuclease/phosphatase"/>
    <property type="match status" value="1"/>
</dbReference>
<feature type="domain" description="MoaB/Mog" evidence="14">
    <location>
        <begin position="1067"/>
        <end position="1216"/>
    </location>
</feature>
<reference evidence="15 16" key="1">
    <citation type="submission" date="2020-09" db="EMBL/GenBank/DDBJ databases">
        <title>De no assembly of potato wild relative species, Solanum commersonii.</title>
        <authorList>
            <person name="Cho K."/>
        </authorList>
    </citation>
    <scope>NUCLEOTIDE SEQUENCE [LARGE SCALE GENOMIC DNA]</scope>
    <source>
        <strain evidence="15">LZ3.2</strain>
        <tissue evidence="15">Leaf</tissue>
    </source>
</reference>
<dbReference type="CDD" id="cd00887">
    <property type="entry name" value="MoeA"/>
    <property type="match status" value="1"/>
</dbReference>
<dbReference type="PROSITE" id="PS01079">
    <property type="entry name" value="MOCF_BIOSYNTHESIS_2"/>
    <property type="match status" value="1"/>
</dbReference>
<keyword evidence="5" id="KW-0500">Molybdenum</keyword>
<dbReference type="CDD" id="cd00886">
    <property type="entry name" value="MogA_MoaB"/>
    <property type="match status" value="1"/>
</dbReference>
<dbReference type="NCBIfam" id="TIGR00177">
    <property type="entry name" value="molyb_syn"/>
    <property type="match status" value="2"/>
</dbReference>
<comment type="cofactor">
    <cofactor evidence="1">
        <name>Mg(2+)</name>
        <dbReference type="ChEBI" id="CHEBI:18420"/>
    </cofactor>
</comment>
<dbReference type="Pfam" id="PF03454">
    <property type="entry name" value="MoeA_C"/>
    <property type="match status" value="1"/>
</dbReference>
<evidence type="ECO:0000259" key="14">
    <source>
        <dbReference type="SMART" id="SM00852"/>
    </source>
</evidence>
<dbReference type="PROSITE" id="PS01078">
    <property type="entry name" value="MOCF_BIOSYNTHESIS_1"/>
    <property type="match status" value="1"/>
</dbReference>
<organism evidence="15 16">
    <name type="scientific">Solanum commersonii</name>
    <name type="common">Commerson's wild potato</name>
    <name type="synonym">Commerson's nightshade</name>
    <dbReference type="NCBI Taxonomy" id="4109"/>
    <lineage>
        <taxon>Eukaryota</taxon>
        <taxon>Viridiplantae</taxon>
        <taxon>Streptophyta</taxon>
        <taxon>Embryophyta</taxon>
        <taxon>Tracheophyta</taxon>
        <taxon>Spermatophyta</taxon>
        <taxon>Magnoliopsida</taxon>
        <taxon>eudicotyledons</taxon>
        <taxon>Gunneridae</taxon>
        <taxon>Pentapetalae</taxon>
        <taxon>asterids</taxon>
        <taxon>lamiids</taxon>
        <taxon>Solanales</taxon>
        <taxon>Solanaceae</taxon>
        <taxon>Solanoideae</taxon>
        <taxon>Solaneae</taxon>
        <taxon>Solanum</taxon>
    </lineage>
</organism>
<gene>
    <name evidence="15" type="ORF">H5410_000823</name>
</gene>
<sequence length="1263" mass="138481">MGENGGTQISTNTNKMITVEEALEIVLNVAQRLPPVTLPIHEVLGKVLAEDISAPDPLPPYPASIKDGYAVVAADGPGEYTVITESRAGNDALGVTVTPGTVAYVTTGGPVPDGADAVVQVEDTESISVASAERKRVRILKQTSPGVDIRAVSYPVPVLVRGSGYLGELVEGSDIAQGTIVLKSGERLGAAEIGLLATVGVVAVKVYPSPTIGVLSTGDELVEPTVGRLNRGQIRDSNRAMILTAATQHQSKVLDLGIARDDEQEIERILDNAFASGIDILLSSGGVSMGDRDFVKPLLQKKGRVLFQKVLMKPGKPLTFAEILPRSSDRTSSKILAFGLPGNPVSCLVCFHLFVVPAIRHLSGWANPHLPRLARVDRRSPLLSLSLNPFSIQFLVDLWLSNLSKAVSISNNCRVQARLKHSVKTDPHRSEFHRAVISWQLNDGSDYQGGKGGQVEVVQEEVKREGNSGTGPNAPSLSSLTLDWWSLTKGSFPIQTKFDWFWIRVHGLPLHLWSTSVIKEIGDKCGGWLENEEETELKNHLRWARIRVKGPRETIPLSIDVDDGNLIFSMHIWVELPAMYKKKEIVTNPRQVTIAGKGEPRVALGCGKYKKTFHEKESVGPDPILLNSTLPPDMDQPESPFGPIHVTPRPKPTSEPFIEPIGSQEPYQEEDRLLFQKSTDEMTFLIKKSNGFTEPFTNSMLRESGKSEKIFEHSSIDEDTEFCMRMETTPKNFQSLSIDNLQIKEGKETSDLVSSQMDSIKGVDSEVEEGVIELFGEQMVEYEDPKPLAMDDSIVEDCIESQATLRYSSERTNCTSINGAMSEFSDCIEEVELIDPPLFGGSFTWRRGGNHTTASRIHRIMYSAQWEELFTLIRQSTLPKLVSDHNPVLLTCGDMNFKKSYFKFENWWMGVEGFKEKVSFWWSSFVVTGTAVWKERNSRNFEDRSNSIQKVRWDCIASFYFWCKEKGLEDTEHIVELLGPLFIAESTGHQISSRLLSMKSANALLELPASETSLPAGASVSAILISDISNFPGSRNLQLTDSSSTQQEHKLAAADAGSSEVSEFKVAILTVSDTVATGLGPDRSGPRAVSVVNASSERLGGTSIVATAVVPDDVQKIKDMLQKWSDVDKVDLILTLGGTGCTPRDVTPEATKSLIQKETPGLLYVMMRESLKVTPSAMLSRAAAGIRGSTLIINMPGNPNAVAECMEALLPSLKHALKQVRGDKREKHPRHIPHAQAAPTDTWERSYKLASSGGEEHGCSCSH</sequence>
<evidence type="ECO:0000256" key="2">
    <source>
        <dbReference type="ARBA" id="ARBA00005046"/>
    </source>
</evidence>
<keyword evidence="11" id="KW-0501">Molybdenum cofactor biosynthesis</keyword>
<dbReference type="InterPro" id="IPR036135">
    <property type="entry name" value="MoeA_linker/N_sf"/>
</dbReference>
<dbReference type="Pfam" id="PF00994">
    <property type="entry name" value="MoCF_biosynth"/>
    <property type="match status" value="2"/>
</dbReference>
<accession>A0A9J6AXU6</accession>
<dbReference type="InterPro" id="IPR036425">
    <property type="entry name" value="MoaB/Mog-like_dom_sf"/>
</dbReference>
<evidence type="ECO:0000313" key="16">
    <source>
        <dbReference type="Proteomes" id="UP000824120"/>
    </source>
</evidence>
<comment type="caution">
    <text evidence="15">The sequence shown here is derived from an EMBL/GenBank/DDBJ whole genome shotgun (WGS) entry which is preliminary data.</text>
</comment>
<dbReference type="SUPFAM" id="SSF63882">
    <property type="entry name" value="MoeA N-terminal region -like"/>
    <property type="match status" value="1"/>
</dbReference>
<dbReference type="Gene3D" id="3.40.980.10">
    <property type="entry name" value="MoaB/Mog-like domain"/>
    <property type="match status" value="2"/>
</dbReference>
<dbReference type="EMBL" id="JACXVP010000001">
    <property type="protein sequence ID" value="KAG5629106.1"/>
    <property type="molecule type" value="Genomic_DNA"/>
</dbReference>
<evidence type="ECO:0000256" key="4">
    <source>
        <dbReference type="ARBA" id="ARBA00008339"/>
    </source>
</evidence>
<dbReference type="Gene3D" id="2.170.190.11">
    <property type="entry name" value="Molybdopterin biosynthesis moea protein, domain 3"/>
    <property type="match status" value="1"/>
</dbReference>
<dbReference type="SUPFAM" id="SSF63867">
    <property type="entry name" value="MoeA C-terminal domain-like"/>
    <property type="match status" value="1"/>
</dbReference>
<keyword evidence="7" id="KW-0479">Metal-binding</keyword>
<dbReference type="InterPro" id="IPR005110">
    <property type="entry name" value="MoeA_linker/N"/>
</dbReference>
<dbReference type="InterPro" id="IPR038987">
    <property type="entry name" value="MoeA-like"/>
</dbReference>
<evidence type="ECO:0000256" key="12">
    <source>
        <dbReference type="ARBA" id="ARBA00023268"/>
    </source>
</evidence>
<protein>
    <recommendedName>
        <fullName evidence="14">MoaB/Mog domain-containing protein</fullName>
    </recommendedName>
</protein>
<dbReference type="GO" id="GO:0046872">
    <property type="term" value="F:metal ion binding"/>
    <property type="evidence" value="ECO:0007669"/>
    <property type="project" value="UniProtKB-KW"/>
</dbReference>
<dbReference type="FunFam" id="3.40.980.10:FF:000002">
    <property type="entry name" value="Molybdopterin molybdenumtransferase"/>
    <property type="match status" value="1"/>
</dbReference>
<keyword evidence="9" id="KW-0067">ATP-binding</keyword>
<feature type="region of interest" description="Disordered" evidence="13">
    <location>
        <begin position="1222"/>
        <end position="1241"/>
    </location>
</feature>
<evidence type="ECO:0000256" key="5">
    <source>
        <dbReference type="ARBA" id="ARBA00022505"/>
    </source>
</evidence>
<comment type="similarity">
    <text evidence="3">In the N-terminal section; belongs to the MoaB/Mog family.</text>
</comment>
<evidence type="ECO:0000256" key="6">
    <source>
        <dbReference type="ARBA" id="ARBA00022679"/>
    </source>
</evidence>
<evidence type="ECO:0000256" key="13">
    <source>
        <dbReference type="SAM" id="MobiDB-lite"/>
    </source>
</evidence>
<dbReference type="Pfam" id="PF03453">
    <property type="entry name" value="MoeA_N"/>
    <property type="match status" value="1"/>
</dbReference>
<dbReference type="FunFam" id="2.170.190.11:FF:000001">
    <property type="entry name" value="Molybdopterin molybdenumtransferase"/>
    <property type="match status" value="1"/>
</dbReference>
<keyword evidence="10" id="KW-0460">Magnesium</keyword>
<dbReference type="SMART" id="SM00852">
    <property type="entry name" value="MoCF_biosynth"/>
    <property type="match status" value="2"/>
</dbReference>
<evidence type="ECO:0000256" key="10">
    <source>
        <dbReference type="ARBA" id="ARBA00022842"/>
    </source>
</evidence>
<dbReference type="PANTHER" id="PTHR10192">
    <property type="entry name" value="MOLYBDOPTERIN BIOSYNTHESIS PROTEIN"/>
    <property type="match status" value="1"/>
</dbReference>
<dbReference type="GO" id="GO:0061599">
    <property type="term" value="F:molybdopterin molybdotransferase activity"/>
    <property type="evidence" value="ECO:0007669"/>
    <property type="project" value="TreeGrafter"/>
</dbReference>
<dbReference type="GO" id="GO:0005829">
    <property type="term" value="C:cytosol"/>
    <property type="evidence" value="ECO:0007669"/>
    <property type="project" value="TreeGrafter"/>
</dbReference>
<keyword evidence="12" id="KW-0511">Multifunctional enzyme</keyword>
<dbReference type="InterPro" id="IPR036691">
    <property type="entry name" value="Endo/exonu/phosph_ase_sf"/>
</dbReference>
<keyword evidence="8" id="KW-0547">Nucleotide-binding</keyword>